<dbReference type="InterPro" id="IPR000836">
    <property type="entry name" value="PRTase_dom"/>
</dbReference>
<dbReference type="EMBL" id="QMEV01000001">
    <property type="protein sequence ID" value="RAV17488.1"/>
    <property type="molecule type" value="Genomic_DNA"/>
</dbReference>
<evidence type="ECO:0008006" key="3">
    <source>
        <dbReference type="Google" id="ProtNLM"/>
    </source>
</evidence>
<dbReference type="Gene3D" id="3.40.50.2020">
    <property type="match status" value="1"/>
</dbReference>
<accession>A0A329MCT0</accession>
<evidence type="ECO:0000313" key="1">
    <source>
        <dbReference type="EMBL" id="RAV17488.1"/>
    </source>
</evidence>
<name>A0A329MCT0_9MYCO</name>
<reference evidence="1 2" key="1">
    <citation type="submission" date="2018-06" db="EMBL/GenBank/DDBJ databases">
        <title>NTM in soil in Japan.</title>
        <authorList>
            <person name="Ohya K."/>
        </authorList>
    </citation>
    <scope>NUCLEOTIDE SEQUENCE [LARGE SCALE GENOMIC DNA]</scope>
    <source>
        <strain evidence="1 2">GF28</strain>
    </source>
</reference>
<organism evidence="1 2">
    <name type="scientific">Mycobacterium colombiense</name>
    <dbReference type="NCBI Taxonomy" id="339268"/>
    <lineage>
        <taxon>Bacteria</taxon>
        <taxon>Bacillati</taxon>
        <taxon>Actinomycetota</taxon>
        <taxon>Actinomycetes</taxon>
        <taxon>Mycobacteriales</taxon>
        <taxon>Mycobacteriaceae</taxon>
        <taxon>Mycobacterium</taxon>
        <taxon>Mycobacterium avium complex (MAC)</taxon>
    </lineage>
</organism>
<gene>
    <name evidence="1" type="ORF">DQP57_00225</name>
</gene>
<comment type="caution">
    <text evidence="1">The sequence shown here is derived from an EMBL/GenBank/DDBJ whole genome shotgun (WGS) entry which is preliminary data.</text>
</comment>
<sequence>MTSSTKVVLVDDVVSTGASLMRAFDAVWDTGAEILAVMPLVDRAGVADTSFRERGVRYHPLFTHHELGIDPL</sequence>
<dbReference type="OrthoDB" id="1493031at2"/>
<dbReference type="SUPFAM" id="SSF53271">
    <property type="entry name" value="PRTase-like"/>
    <property type="match status" value="1"/>
</dbReference>
<proteinExistence type="predicted"/>
<dbReference type="Proteomes" id="UP000250915">
    <property type="component" value="Unassembled WGS sequence"/>
</dbReference>
<dbReference type="AlphaFoldDB" id="A0A329MCT0"/>
<protein>
    <recommendedName>
        <fullName evidence="3">Phosphoribosyltransferase domain-containing protein</fullName>
    </recommendedName>
</protein>
<dbReference type="InterPro" id="IPR029057">
    <property type="entry name" value="PRTase-like"/>
</dbReference>
<dbReference type="CDD" id="cd06223">
    <property type="entry name" value="PRTases_typeI"/>
    <property type="match status" value="1"/>
</dbReference>
<evidence type="ECO:0000313" key="2">
    <source>
        <dbReference type="Proteomes" id="UP000250915"/>
    </source>
</evidence>